<dbReference type="Gene3D" id="1.20.120.530">
    <property type="entry name" value="GntR ligand-binding domain-like"/>
    <property type="match status" value="1"/>
</dbReference>
<dbReference type="PROSITE" id="PS50949">
    <property type="entry name" value="HTH_GNTR"/>
    <property type="match status" value="1"/>
</dbReference>
<organism evidence="4 5">
    <name type="scientific">Shouchella clausii</name>
    <name type="common">Alkalihalobacillus clausii</name>
    <dbReference type="NCBI Taxonomy" id="79880"/>
    <lineage>
        <taxon>Bacteria</taxon>
        <taxon>Bacillati</taxon>
        <taxon>Bacillota</taxon>
        <taxon>Bacilli</taxon>
        <taxon>Bacillales</taxon>
        <taxon>Bacillaceae</taxon>
        <taxon>Shouchella</taxon>
    </lineage>
</organism>
<dbReference type="InterPro" id="IPR008920">
    <property type="entry name" value="TF_FadR/GntR_C"/>
</dbReference>
<evidence type="ECO:0000256" key="3">
    <source>
        <dbReference type="ARBA" id="ARBA00023163"/>
    </source>
</evidence>
<dbReference type="GO" id="GO:0003677">
    <property type="term" value="F:DNA binding"/>
    <property type="evidence" value="ECO:0007669"/>
    <property type="project" value="UniProtKB-KW"/>
</dbReference>
<evidence type="ECO:0000256" key="2">
    <source>
        <dbReference type="ARBA" id="ARBA00023125"/>
    </source>
</evidence>
<dbReference type="PANTHER" id="PTHR43537:SF54">
    <property type="entry name" value="TRANSCRIPTIONAL REGULATOR, GNTR FAMILY"/>
    <property type="match status" value="1"/>
</dbReference>
<dbReference type="SMART" id="SM00345">
    <property type="entry name" value="HTH_GNTR"/>
    <property type="match status" value="1"/>
</dbReference>
<accession>A0A268P1I2</accession>
<protein>
    <submittedName>
        <fullName evidence="4">FadR family transcriptional regulator</fullName>
    </submittedName>
</protein>
<comment type="caution">
    <text evidence="4">The sequence shown here is derived from an EMBL/GenBank/DDBJ whole genome shotgun (WGS) entry which is preliminary data.</text>
</comment>
<gene>
    <name evidence="4" type="ORF">CHH72_06940</name>
</gene>
<dbReference type="EMBL" id="NPCC01000007">
    <property type="protein sequence ID" value="PAE89606.1"/>
    <property type="molecule type" value="Genomic_DNA"/>
</dbReference>
<evidence type="ECO:0000313" key="5">
    <source>
        <dbReference type="Proteomes" id="UP000216207"/>
    </source>
</evidence>
<keyword evidence="2" id="KW-0238">DNA-binding</keyword>
<dbReference type="PRINTS" id="PR00035">
    <property type="entry name" value="HTHGNTR"/>
</dbReference>
<keyword evidence="3" id="KW-0804">Transcription</keyword>
<evidence type="ECO:0000256" key="1">
    <source>
        <dbReference type="ARBA" id="ARBA00023015"/>
    </source>
</evidence>
<name>A0A268P1I2_SHOCL</name>
<dbReference type="Pfam" id="PF00392">
    <property type="entry name" value="GntR"/>
    <property type="match status" value="1"/>
</dbReference>
<dbReference type="Pfam" id="PF07729">
    <property type="entry name" value="FCD"/>
    <property type="match status" value="1"/>
</dbReference>
<dbReference type="InterPro" id="IPR036390">
    <property type="entry name" value="WH_DNA-bd_sf"/>
</dbReference>
<dbReference type="SUPFAM" id="SSF46785">
    <property type="entry name" value="Winged helix' DNA-binding domain"/>
    <property type="match status" value="1"/>
</dbReference>
<dbReference type="InterPro" id="IPR036388">
    <property type="entry name" value="WH-like_DNA-bd_sf"/>
</dbReference>
<dbReference type="PANTHER" id="PTHR43537">
    <property type="entry name" value="TRANSCRIPTIONAL REGULATOR, GNTR FAMILY"/>
    <property type="match status" value="1"/>
</dbReference>
<dbReference type="SUPFAM" id="SSF48008">
    <property type="entry name" value="GntR ligand-binding domain-like"/>
    <property type="match status" value="1"/>
</dbReference>
<evidence type="ECO:0000313" key="4">
    <source>
        <dbReference type="EMBL" id="PAE89606.1"/>
    </source>
</evidence>
<keyword evidence="1" id="KW-0805">Transcription regulation</keyword>
<dbReference type="CDD" id="cd07377">
    <property type="entry name" value="WHTH_GntR"/>
    <property type="match status" value="1"/>
</dbReference>
<dbReference type="GO" id="GO:0003700">
    <property type="term" value="F:DNA-binding transcription factor activity"/>
    <property type="evidence" value="ECO:0007669"/>
    <property type="project" value="InterPro"/>
</dbReference>
<proteinExistence type="predicted"/>
<sequence>MAADQPKRYIEIIRAVSEMIQNDGLKSGDKLPSERELSDRLDVGRSSIREALRGLELLDLIETRRGEGTFMKATSSYKLVDLLLSFVLKDEQARKDLTETRRIIELEALKLACERITDEQIRKLDTLILRSKKEWNQGDFPVEEDYRFHKTIVKSCQNVLLFHIWKSLVAFNKEAIKESLERSGRPPISIKEHEQIVEALKKRDSEQALLAMRLHLQNSRF</sequence>
<dbReference type="InterPro" id="IPR011711">
    <property type="entry name" value="GntR_C"/>
</dbReference>
<reference evidence="4 5" key="1">
    <citation type="submission" date="2017-07" db="EMBL/GenBank/DDBJ databases">
        <title>Isolation and whole genome analysis of endospore-forming bacteria from heroin.</title>
        <authorList>
            <person name="Kalinowski J."/>
            <person name="Ahrens B."/>
            <person name="Al-Dilaimi A."/>
            <person name="Winkler A."/>
            <person name="Wibberg D."/>
            <person name="Schleenbecker U."/>
            <person name="Ruckert C."/>
            <person name="Wolfel R."/>
            <person name="Grass G."/>
        </authorList>
    </citation>
    <scope>NUCLEOTIDE SEQUENCE [LARGE SCALE GENOMIC DNA]</scope>
    <source>
        <strain evidence="4 5">7539</strain>
    </source>
</reference>
<dbReference type="Gene3D" id="1.10.10.10">
    <property type="entry name" value="Winged helix-like DNA-binding domain superfamily/Winged helix DNA-binding domain"/>
    <property type="match status" value="1"/>
</dbReference>
<dbReference type="RefSeq" id="WP_035201901.1">
    <property type="nucleotide sequence ID" value="NZ_BOQQ01000002.1"/>
</dbReference>
<dbReference type="InterPro" id="IPR000524">
    <property type="entry name" value="Tscrpt_reg_HTH_GntR"/>
</dbReference>
<dbReference type="Proteomes" id="UP000216207">
    <property type="component" value="Unassembled WGS sequence"/>
</dbReference>
<dbReference type="SMART" id="SM00895">
    <property type="entry name" value="FCD"/>
    <property type="match status" value="1"/>
</dbReference>
<dbReference type="AlphaFoldDB" id="A0A268P1I2"/>